<accession>X1TFZ3</accession>
<organism evidence="1">
    <name type="scientific">marine sediment metagenome</name>
    <dbReference type="NCBI Taxonomy" id="412755"/>
    <lineage>
        <taxon>unclassified sequences</taxon>
        <taxon>metagenomes</taxon>
        <taxon>ecological metagenomes</taxon>
    </lineage>
</organism>
<gene>
    <name evidence="1" type="ORF">S12H4_38194</name>
</gene>
<evidence type="ECO:0000313" key="1">
    <source>
        <dbReference type="EMBL" id="GAI90286.1"/>
    </source>
</evidence>
<name>X1TFZ3_9ZZZZ</name>
<reference evidence="1" key="1">
    <citation type="journal article" date="2014" name="Front. Microbiol.">
        <title>High frequency of phylogenetically diverse reductive dehalogenase-homologous genes in deep subseafloor sedimentary metagenomes.</title>
        <authorList>
            <person name="Kawai M."/>
            <person name="Futagami T."/>
            <person name="Toyoda A."/>
            <person name="Takaki Y."/>
            <person name="Nishi S."/>
            <person name="Hori S."/>
            <person name="Arai W."/>
            <person name="Tsubouchi T."/>
            <person name="Morono Y."/>
            <person name="Uchiyama I."/>
            <person name="Ito T."/>
            <person name="Fujiyama A."/>
            <person name="Inagaki F."/>
            <person name="Takami H."/>
        </authorList>
    </citation>
    <scope>NUCLEOTIDE SEQUENCE</scope>
    <source>
        <strain evidence="1">Expedition CK06-06</strain>
    </source>
</reference>
<protein>
    <submittedName>
        <fullName evidence="1">Uncharacterized protein</fullName>
    </submittedName>
</protein>
<dbReference type="AlphaFoldDB" id="X1TFZ3"/>
<feature type="non-terminal residue" evidence="1">
    <location>
        <position position="1"/>
    </location>
</feature>
<proteinExistence type="predicted"/>
<dbReference type="EMBL" id="BARW01022964">
    <property type="protein sequence ID" value="GAI90286.1"/>
    <property type="molecule type" value="Genomic_DNA"/>
</dbReference>
<comment type="caution">
    <text evidence="1">The sequence shown here is derived from an EMBL/GenBank/DDBJ whole genome shotgun (WGS) entry which is preliminary data.</text>
</comment>
<sequence>YNKPLHILDTPHFEPDFKGAVKMFCPAPGCGYEGSFYIDVPKRKVLIVSEVLSRELP</sequence>